<accession>A0A8H6XR91</accession>
<keyword evidence="9" id="KW-0449">Lipoprotein</keyword>
<dbReference type="Pfam" id="PF00503">
    <property type="entry name" value="G-alpha"/>
    <property type="match status" value="1"/>
</dbReference>
<dbReference type="GO" id="GO:0005525">
    <property type="term" value="F:GTP binding"/>
    <property type="evidence" value="ECO:0007669"/>
    <property type="project" value="UniProtKB-KW"/>
</dbReference>
<dbReference type="AlphaFoldDB" id="A0A8H6XR91"/>
<dbReference type="Gene3D" id="3.40.50.300">
    <property type="entry name" value="P-loop containing nucleotide triphosphate hydrolases"/>
    <property type="match status" value="2"/>
</dbReference>
<dbReference type="InterPro" id="IPR002975">
    <property type="entry name" value="Fungi_Gprotein_alpha"/>
</dbReference>
<evidence type="ECO:0000313" key="13">
    <source>
        <dbReference type="Proteomes" id="UP000620124"/>
    </source>
</evidence>
<dbReference type="EMBL" id="JACAZI010000014">
    <property type="protein sequence ID" value="KAF7344885.1"/>
    <property type="molecule type" value="Genomic_DNA"/>
</dbReference>
<evidence type="ECO:0000256" key="5">
    <source>
        <dbReference type="ARBA" id="ARBA00022842"/>
    </source>
</evidence>
<dbReference type="GO" id="GO:0031683">
    <property type="term" value="F:G-protein beta/gamma-subunit complex binding"/>
    <property type="evidence" value="ECO:0007669"/>
    <property type="project" value="InterPro"/>
</dbReference>
<keyword evidence="6 10" id="KW-0342">GTP-binding</keyword>
<sequence length="594" mass="67735">MPPPPSVRSLHSWWSDSNSIGATFDLHAVAKPLIRLLYHRQARNFIKENAAIPLSDANADIFLSYLAFKYTSSRTKSMVLRHLSERVASEKDAQMLKSNIVQSNLLVELLNSPDEETRYGACLIIDQLALHNLPALEIQGINPRQRSLKERLALKKQPAWKKTRAEKTRSDAIHRAILEDSKRYRKEAKVLVLGLSESGKSTIVRQMKIVHDGGCDERERAEYRTTIYKNVLDSVGTLARIVRKVGIRSLPENVWEHTAVLLAAFPASDGDDAESNAETEMESVESGSWITAMDSVVVDVDPVLWITAIDSVDVGIDPTPFTDADRKAETEAKSVESDGWITAFDSVDEGVNPVPLPQTHSVLTPALVDAVWHIWRSLAVERVADEHLTEFYLMEYFFSSIYRIAEPNYIPNEKDILHARTETNAIRQTRFVMPSLSIHLFDVTGQRFERKKWIQCFQSATSIIFCAALSDYDQVLKEDRRLNRMRESLILFESVINSRWFLRTSVILFLTKIDLFKKKLPRIPLKRYFPEYTGGSDLNKAAKYILWEFMQKNRARLSVYSFLAQEKDMKTVRLIFGAVKDTINRNALKDSGIL</sequence>
<evidence type="ECO:0000313" key="12">
    <source>
        <dbReference type="EMBL" id="KAF7344885.1"/>
    </source>
</evidence>
<evidence type="ECO:0000256" key="9">
    <source>
        <dbReference type="ARBA" id="ARBA00023288"/>
    </source>
</evidence>
<dbReference type="PRINTS" id="PR00318">
    <property type="entry name" value="GPROTEINA"/>
</dbReference>
<evidence type="ECO:0000256" key="2">
    <source>
        <dbReference type="ARBA" id="ARBA00022707"/>
    </source>
</evidence>
<gene>
    <name evidence="12" type="ORF">MVEN_01650700</name>
</gene>
<feature type="binding site" evidence="10">
    <location>
        <begin position="417"/>
        <end position="423"/>
    </location>
    <ligand>
        <name>GTP</name>
        <dbReference type="ChEBI" id="CHEBI:37565"/>
    </ligand>
</feature>
<dbReference type="OrthoDB" id="5817230at2759"/>
<evidence type="ECO:0000256" key="10">
    <source>
        <dbReference type="PIRSR" id="PIRSR601019-1"/>
    </source>
</evidence>
<dbReference type="PRINTS" id="PR01241">
    <property type="entry name" value="GPROTEINAFNG"/>
</dbReference>
<dbReference type="GO" id="GO:0005737">
    <property type="term" value="C:cytoplasm"/>
    <property type="evidence" value="ECO:0007669"/>
    <property type="project" value="TreeGrafter"/>
</dbReference>
<dbReference type="SUPFAM" id="SSF47895">
    <property type="entry name" value="Transducin (alpha subunit), insertion domain"/>
    <property type="match status" value="1"/>
</dbReference>
<feature type="binding site" evidence="11">
    <location>
        <position position="423"/>
    </location>
    <ligand>
        <name>Mg(2+)</name>
        <dbReference type="ChEBI" id="CHEBI:18420"/>
    </ligand>
</feature>
<evidence type="ECO:0000256" key="7">
    <source>
        <dbReference type="ARBA" id="ARBA00023139"/>
    </source>
</evidence>
<dbReference type="InterPro" id="IPR011025">
    <property type="entry name" value="GproteinA_insert"/>
</dbReference>
<evidence type="ECO:0000256" key="8">
    <source>
        <dbReference type="ARBA" id="ARBA00023224"/>
    </source>
</evidence>
<comment type="caution">
    <text evidence="12">The sequence shown here is derived from an EMBL/GenBank/DDBJ whole genome shotgun (WGS) entry which is preliminary data.</text>
</comment>
<comment type="subunit">
    <text evidence="1">G proteins are composed of 3 units; alpha, beta and gamma. The alpha chain contains the guanine nucleotide binding site.</text>
</comment>
<dbReference type="GO" id="GO:0007189">
    <property type="term" value="P:adenylate cyclase-activating G protein-coupled receptor signaling pathway"/>
    <property type="evidence" value="ECO:0007669"/>
    <property type="project" value="TreeGrafter"/>
</dbReference>
<dbReference type="GO" id="GO:0001664">
    <property type="term" value="F:G protein-coupled receptor binding"/>
    <property type="evidence" value="ECO:0007669"/>
    <property type="project" value="InterPro"/>
</dbReference>
<feature type="binding site" evidence="10">
    <location>
        <begin position="442"/>
        <end position="446"/>
    </location>
    <ligand>
        <name>GTP</name>
        <dbReference type="ChEBI" id="CHEBI:37565"/>
    </ligand>
</feature>
<reference evidence="12" key="1">
    <citation type="submission" date="2020-05" db="EMBL/GenBank/DDBJ databases">
        <title>Mycena genomes resolve the evolution of fungal bioluminescence.</title>
        <authorList>
            <person name="Tsai I.J."/>
        </authorList>
    </citation>
    <scope>NUCLEOTIDE SEQUENCE</scope>
    <source>
        <strain evidence="12">CCC161011</strain>
    </source>
</reference>
<organism evidence="12 13">
    <name type="scientific">Mycena venus</name>
    <dbReference type="NCBI Taxonomy" id="2733690"/>
    <lineage>
        <taxon>Eukaryota</taxon>
        <taxon>Fungi</taxon>
        <taxon>Dikarya</taxon>
        <taxon>Basidiomycota</taxon>
        <taxon>Agaricomycotina</taxon>
        <taxon>Agaricomycetes</taxon>
        <taxon>Agaricomycetidae</taxon>
        <taxon>Agaricales</taxon>
        <taxon>Marasmiineae</taxon>
        <taxon>Mycenaceae</taxon>
        <taxon>Mycena</taxon>
    </lineage>
</organism>
<dbReference type="InterPro" id="IPR027417">
    <property type="entry name" value="P-loop_NTPase"/>
</dbReference>
<dbReference type="PROSITE" id="PS51882">
    <property type="entry name" value="G_ALPHA"/>
    <property type="match status" value="1"/>
</dbReference>
<keyword evidence="13" id="KW-1185">Reference proteome</keyword>
<dbReference type="InterPro" id="IPR001019">
    <property type="entry name" value="Gprotein_alpha_su"/>
</dbReference>
<evidence type="ECO:0000256" key="4">
    <source>
        <dbReference type="ARBA" id="ARBA00022741"/>
    </source>
</evidence>
<feature type="binding site" evidence="10">
    <location>
        <begin position="197"/>
        <end position="202"/>
    </location>
    <ligand>
        <name>GTP</name>
        <dbReference type="ChEBI" id="CHEBI:37565"/>
    </ligand>
</feature>
<keyword evidence="7" id="KW-0564">Palmitate</keyword>
<proteinExistence type="predicted"/>
<evidence type="ECO:0000256" key="6">
    <source>
        <dbReference type="ARBA" id="ARBA00023134"/>
    </source>
</evidence>
<dbReference type="FunFam" id="3.40.50.300:FF:000181">
    <property type="entry name" value="Guanine nucleotide-binding protein subunit alpha"/>
    <property type="match status" value="1"/>
</dbReference>
<name>A0A8H6XR91_9AGAR</name>
<keyword evidence="8" id="KW-0807">Transducer</keyword>
<feature type="binding site" evidence="11">
    <location>
        <position position="201"/>
    </location>
    <ligand>
        <name>Mg(2+)</name>
        <dbReference type="ChEBI" id="CHEBI:18420"/>
    </ligand>
</feature>
<keyword evidence="2" id="KW-0519">Myristate</keyword>
<keyword evidence="4 10" id="KW-0547">Nucleotide-binding</keyword>
<dbReference type="GO" id="GO:0046872">
    <property type="term" value="F:metal ion binding"/>
    <property type="evidence" value="ECO:0007669"/>
    <property type="project" value="UniProtKB-KW"/>
</dbReference>
<dbReference type="CDD" id="cd00066">
    <property type="entry name" value="G-alpha"/>
    <property type="match status" value="1"/>
</dbReference>
<evidence type="ECO:0000256" key="11">
    <source>
        <dbReference type="PIRSR" id="PIRSR601019-2"/>
    </source>
</evidence>
<dbReference type="SUPFAM" id="SSF52540">
    <property type="entry name" value="P-loop containing nucleoside triphosphate hydrolases"/>
    <property type="match status" value="1"/>
</dbReference>
<dbReference type="PANTHER" id="PTHR10218">
    <property type="entry name" value="GTP-BINDING PROTEIN ALPHA SUBUNIT"/>
    <property type="match status" value="1"/>
</dbReference>
<keyword evidence="5 11" id="KW-0460">Magnesium</keyword>
<evidence type="ECO:0000256" key="3">
    <source>
        <dbReference type="ARBA" id="ARBA00022723"/>
    </source>
</evidence>
<dbReference type="SMART" id="SM00275">
    <property type="entry name" value="G_alpha"/>
    <property type="match status" value="1"/>
</dbReference>
<dbReference type="GO" id="GO:0005834">
    <property type="term" value="C:heterotrimeric G-protein complex"/>
    <property type="evidence" value="ECO:0007669"/>
    <property type="project" value="InterPro"/>
</dbReference>
<protein>
    <submittedName>
        <fullName evidence="12">Heterotrimeric G-protein alpha subunit, GPA3-like protein</fullName>
    </submittedName>
</protein>
<evidence type="ECO:0000256" key="1">
    <source>
        <dbReference type="ARBA" id="ARBA00011356"/>
    </source>
</evidence>
<dbReference type="PANTHER" id="PTHR10218:SF369">
    <property type="entry name" value="GUANINE NUCLEOTIDE-BINDING PROTEIN ALPHA-2 SUBUNIT"/>
    <property type="match status" value="1"/>
</dbReference>
<dbReference type="GO" id="GO:0010255">
    <property type="term" value="P:glucose mediated signaling pathway"/>
    <property type="evidence" value="ECO:0007669"/>
    <property type="project" value="UniProtKB-ARBA"/>
</dbReference>
<dbReference type="GO" id="GO:0003924">
    <property type="term" value="F:GTPase activity"/>
    <property type="evidence" value="ECO:0007669"/>
    <property type="project" value="InterPro"/>
</dbReference>
<keyword evidence="3 11" id="KW-0479">Metal-binding</keyword>
<dbReference type="Proteomes" id="UP000620124">
    <property type="component" value="Unassembled WGS sequence"/>
</dbReference>